<name>A0AA43QVB6_9LECA</name>
<dbReference type="InterPro" id="IPR000641">
    <property type="entry name" value="CbxX/CfxQ"/>
</dbReference>
<proteinExistence type="inferred from homology"/>
<feature type="region of interest" description="Disordered" evidence="4">
    <location>
        <begin position="1308"/>
        <end position="1342"/>
    </location>
</feature>
<dbReference type="InterPro" id="IPR050773">
    <property type="entry name" value="CbxX/CfxQ_RuBisCO_ESX"/>
</dbReference>
<dbReference type="EMBL" id="JAPUFD010000018">
    <property type="protein sequence ID" value="MDI1492369.1"/>
    <property type="molecule type" value="Genomic_DNA"/>
</dbReference>
<evidence type="ECO:0000259" key="5">
    <source>
        <dbReference type="SMART" id="SM00382"/>
    </source>
</evidence>
<accession>A0AA43QVB6</accession>
<dbReference type="Pfam" id="PF06985">
    <property type="entry name" value="HET"/>
    <property type="match status" value="1"/>
</dbReference>
<comment type="similarity">
    <text evidence="1">Belongs to the CbxX/CfxQ family.</text>
</comment>
<dbReference type="PANTHER" id="PTHR43392:SF2">
    <property type="entry name" value="AAA-TYPE ATPASE FAMILY PROTEIN _ ANKYRIN REPEAT FAMILY PROTEIN"/>
    <property type="match status" value="1"/>
</dbReference>
<comment type="caution">
    <text evidence="6">The sequence shown here is derived from an EMBL/GenBank/DDBJ whole genome shotgun (WGS) entry which is preliminary data.</text>
</comment>
<dbReference type="InterPro" id="IPR003959">
    <property type="entry name" value="ATPase_AAA_core"/>
</dbReference>
<organism evidence="6 7">
    <name type="scientific">Ramalina farinacea</name>
    <dbReference type="NCBI Taxonomy" id="258253"/>
    <lineage>
        <taxon>Eukaryota</taxon>
        <taxon>Fungi</taxon>
        <taxon>Dikarya</taxon>
        <taxon>Ascomycota</taxon>
        <taxon>Pezizomycotina</taxon>
        <taxon>Lecanoromycetes</taxon>
        <taxon>OSLEUM clade</taxon>
        <taxon>Lecanoromycetidae</taxon>
        <taxon>Lecanorales</taxon>
        <taxon>Lecanorineae</taxon>
        <taxon>Ramalinaceae</taxon>
        <taxon>Ramalina</taxon>
    </lineage>
</organism>
<dbReference type="Pfam" id="PF00004">
    <property type="entry name" value="AAA"/>
    <property type="match status" value="1"/>
</dbReference>
<dbReference type="Gene3D" id="3.40.50.300">
    <property type="entry name" value="P-loop containing nucleotide triphosphate hydrolases"/>
    <property type="match status" value="2"/>
</dbReference>
<dbReference type="PANTHER" id="PTHR43392">
    <property type="entry name" value="AAA-TYPE ATPASE FAMILY PROTEIN / ANKYRIN REPEAT FAMILY PROTEIN"/>
    <property type="match status" value="1"/>
</dbReference>
<dbReference type="Gene3D" id="1.10.8.60">
    <property type="match status" value="1"/>
</dbReference>
<evidence type="ECO:0000313" key="6">
    <source>
        <dbReference type="EMBL" id="MDI1492369.1"/>
    </source>
</evidence>
<evidence type="ECO:0000313" key="7">
    <source>
        <dbReference type="Proteomes" id="UP001161017"/>
    </source>
</evidence>
<dbReference type="InterPro" id="IPR027417">
    <property type="entry name" value="P-loop_NTPase"/>
</dbReference>
<evidence type="ECO:0000256" key="1">
    <source>
        <dbReference type="ARBA" id="ARBA00010378"/>
    </source>
</evidence>
<keyword evidence="3" id="KW-0067">ATP-binding</keyword>
<dbReference type="SUPFAM" id="SSF52540">
    <property type="entry name" value="P-loop containing nucleoside triphosphate hydrolases"/>
    <property type="match status" value="2"/>
</dbReference>
<reference evidence="6" key="1">
    <citation type="journal article" date="2023" name="Genome Biol. Evol.">
        <title>First Whole Genome Sequence and Flow Cytometry Genome Size Data for the Lichen-Forming Fungus Ramalina farinacea (Ascomycota).</title>
        <authorList>
            <person name="Llewellyn T."/>
            <person name="Mian S."/>
            <person name="Hill R."/>
            <person name="Leitch I.J."/>
            <person name="Gaya E."/>
        </authorList>
    </citation>
    <scope>NUCLEOTIDE SEQUENCE</scope>
    <source>
        <strain evidence="6">LIQ254RAFAR</strain>
    </source>
</reference>
<dbReference type="FunFam" id="3.40.50.300:FF:000216">
    <property type="entry name" value="Type VII secretion ATPase EccA"/>
    <property type="match status" value="1"/>
</dbReference>
<dbReference type="GO" id="GO:0005524">
    <property type="term" value="F:ATP binding"/>
    <property type="evidence" value="ECO:0007669"/>
    <property type="project" value="UniProtKB-KW"/>
</dbReference>
<keyword evidence="2" id="KW-0547">Nucleotide-binding</keyword>
<evidence type="ECO:0000256" key="4">
    <source>
        <dbReference type="SAM" id="MobiDB-lite"/>
    </source>
</evidence>
<keyword evidence="7" id="KW-1185">Reference proteome</keyword>
<dbReference type="InterPro" id="IPR003593">
    <property type="entry name" value="AAA+_ATPase"/>
</dbReference>
<evidence type="ECO:0000256" key="3">
    <source>
        <dbReference type="ARBA" id="ARBA00022840"/>
    </source>
</evidence>
<dbReference type="PRINTS" id="PR00819">
    <property type="entry name" value="CBXCFQXSUPER"/>
</dbReference>
<dbReference type="Proteomes" id="UP001161017">
    <property type="component" value="Unassembled WGS sequence"/>
</dbReference>
<feature type="compositionally biased region" description="Basic and acidic residues" evidence="4">
    <location>
        <begin position="1308"/>
        <end position="1337"/>
    </location>
</feature>
<sequence length="1663" mass="189379">MSDERKEREASSWIRQDLDAISKPALESVANSRWMAKTVKHLRAKGEHKHALNLTSGAHEVLQKNILPGLIKLRTLDTLEPQDFSSAFDKLLNLKGFADWRPQFTSLQKRIESLRERDVDFRKVRALFHAVILSPDSKLAEEFATHYHGILTACGVFRTDEKAVRADGSNDRALDQAHGCGMCLIQNAGKLSSAATTELSSRMRSSDVVFVSNYTTSEDVSPDFLEERFFLRFDFLETLSKKAGGALLDSLRLWLEENRKELEGGLDGIYARTFTSRIAENKSNDKGSKEERLKLALADVLIRQEVRIELSHANDVSADESWISRADLFGQEPDINSFHTPAWDALEGLIGLDKVKASLKSFLNGVLLDFHREMHSMKPLRSGLSRLFLGPPGTGKTTVGKLYGEILSHFGLLSSGKFVFKNATDFIGPHLGQSEERTKTIIRKAKGKVLMIDEAYMLDPYRTSDGMGADSYRQAVIDTLVGEVQNSPGEDLCVILCGYQEEMELMLQRANPGLARRFPKEDAFIFEEFDLPQLEKVLELKMEKEVGCTMTPDAKQLAMQKLSFAKHQPRFGNGGEVDNLLGRAMANFRNRFGNIPPEEQSGDVCFELADLDPAFKETFQVEDQIDTLFEGLVNVEDLKEIFRGLARRSASLRRNRRDPTRFMPFYFVFKGSDSTDQVRETSTQELLSDRVPDRFSKTLARQSNKVQEMMENSLGKVLYIEQANRLTGPGNDQVETLARDVRTELIETVKKPRFFGRMVVILAGHETPMDRMLTEQPAFAKRFRVQMQFHPLTSDACYDILEKQLKAEDVELAVTAQEQQEIKDAFQALSESKQWASVNDIQEITNELIGDAFGKQLREDCRLSIIGLEILRVLQAQYPLLSRGAENLRRLHEGRQRLGQVISERRVEEAVATETNHVDASLGKLTFLDGFEYPELLQSRYIRVLHLLPAKNHDDPIRCDLEKIRLETNLDKQYDFTAVSYVCGSQNRTQMISCNGRKFFTTRNSEIVLRNLRQKDGTCKLWIDSICINQQSIPERNEQVSFMGHIFEMAEQVYIWLGQVSRETYEALRRFQRLADSNDECKEDEKFPTEPNDHIALREVMKNQWWQRLWTFQEFVVARKLVIVMGDLHIPWVDFYGVVSRLSWPNETGNHAKGQFLTLDQYLPRDYELLWVEVAEAVMARTAYKESFPQARPLSMSHFLILTRNRKAENPRDKLYGLYYLFETFGYQLPKIDYEESVAEIYKGISLSLVRRSRSWWILMHLFNRRDLSTLELPSWVPDFSTRAVWHQHYGVRVRNANDLVERIEEAEETKDAKVSDAKEGEIEERQEGSREKHGSTPEDSVNTFLLEDHLGSIKTNAIFLWTVTSATSEMPANAALDLSLEQSFDSVASDVLEHAQEDFLFILASWLKLFDSSDTSQPLGSVGDMAVELPTQFASHNESQMMKAVACAFYRSFVSTFRAAEKKVRERVESEPDKVSEEAKAKVEEARQFQISATVEILPDLFNNIRRCISPDERHPCRHCMTKVFHQRGDAVDHFFEWTKENGIDPGGFIVMLYSRAIDHSLFQTNATGSCGGHFGFCRNLPRAGDDVVMLPGLPDPVILRRRAGTGPGEVDTYSVVGVTTGMLGPPMLDLAGNELRGDYCFGKCPEMASLAGREQRSFYLV</sequence>
<gene>
    <name evidence="6" type="ORF">OHK93_003583</name>
</gene>
<dbReference type="GO" id="GO:0016887">
    <property type="term" value="F:ATP hydrolysis activity"/>
    <property type="evidence" value="ECO:0007669"/>
    <property type="project" value="InterPro"/>
</dbReference>
<evidence type="ECO:0000256" key="2">
    <source>
        <dbReference type="ARBA" id="ARBA00022741"/>
    </source>
</evidence>
<feature type="domain" description="AAA+ ATPase" evidence="5">
    <location>
        <begin position="382"/>
        <end position="795"/>
    </location>
</feature>
<protein>
    <recommendedName>
        <fullName evidence="5">AAA+ ATPase domain-containing protein</fullName>
    </recommendedName>
</protein>
<dbReference type="InterPro" id="IPR010730">
    <property type="entry name" value="HET"/>
</dbReference>
<dbReference type="SMART" id="SM00382">
    <property type="entry name" value="AAA"/>
    <property type="match status" value="1"/>
</dbReference>